<evidence type="ECO:0000313" key="13">
    <source>
        <dbReference type="Proteomes" id="UP000799766"/>
    </source>
</evidence>
<reference evidence="12" key="1">
    <citation type="journal article" date="2020" name="Stud. Mycol.">
        <title>101 Dothideomycetes genomes: a test case for predicting lifestyles and emergence of pathogens.</title>
        <authorList>
            <person name="Haridas S."/>
            <person name="Albert R."/>
            <person name="Binder M."/>
            <person name="Bloem J."/>
            <person name="Labutti K."/>
            <person name="Salamov A."/>
            <person name="Andreopoulos B."/>
            <person name="Baker S."/>
            <person name="Barry K."/>
            <person name="Bills G."/>
            <person name="Bluhm B."/>
            <person name="Cannon C."/>
            <person name="Castanera R."/>
            <person name="Culley D."/>
            <person name="Daum C."/>
            <person name="Ezra D."/>
            <person name="Gonzalez J."/>
            <person name="Henrissat B."/>
            <person name="Kuo A."/>
            <person name="Liang C."/>
            <person name="Lipzen A."/>
            <person name="Lutzoni F."/>
            <person name="Magnuson J."/>
            <person name="Mondo S."/>
            <person name="Nolan M."/>
            <person name="Ohm R."/>
            <person name="Pangilinan J."/>
            <person name="Park H.-J."/>
            <person name="Ramirez L."/>
            <person name="Alfaro M."/>
            <person name="Sun H."/>
            <person name="Tritt A."/>
            <person name="Yoshinaga Y."/>
            <person name="Zwiers L.-H."/>
            <person name="Turgeon B."/>
            <person name="Goodwin S."/>
            <person name="Spatafora J."/>
            <person name="Crous P."/>
            <person name="Grigoriev I."/>
        </authorList>
    </citation>
    <scope>NUCLEOTIDE SEQUENCE</scope>
    <source>
        <strain evidence="12">ATCC 16933</strain>
    </source>
</reference>
<accession>A0A6A6P2V2</accession>
<dbReference type="GO" id="GO:0071028">
    <property type="term" value="P:nuclear mRNA surveillance"/>
    <property type="evidence" value="ECO:0007669"/>
    <property type="project" value="TreeGrafter"/>
</dbReference>
<dbReference type="PANTHER" id="PTHR11097">
    <property type="entry name" value="EXOSOME COMPLEX EXONUCLEASE RIBOSOMAL RNA PROCESSING PROTEIN"/>
    <property type="match status" value="1"/>
</dbReference>
<protein>
    <recommendedName>
        <fullName evidence="9">Ribosomal RNA-processing protein 43</fullName>
    </recommendedName>
</protein>
<organism evidence="12 13">
    <name type="scientific">Lineolata rhizophorae</name>
    <dbReference type="NCBI Taxonomy" id="578093"/>
    <lineage>
        <taxon>Eukaryota</taxon>
        <taxon>Fungi</taxon>
        <taxon>Dikarya</taxon>
        <taxon>Ascomycota</taxon>
        <taxon>Pezizomycotina</taxon>
        <taxon>Dothideomycetes</taxon>
        <taxon>Dothideomycetes incertae sedis</taxon>
        <taxon>Lineolatales</taxon>
        <taxon>Lineolataceae</taxon>
        <taxon>Lineolata</taxon>
    </lineage>
</organism>
<evidence type="ECO:0000256" key="7">
    <source>
        <dbReference type="ARBA" id="ARBA00022884"/>
    </source>
</evidence>
<evidence type="ECO:0000259" key="11">
    <source>
        <dbReference type="Pfam" id="PF01138"/>
    </source>
</evidence>
<dbReference type="Pfam" id="PF01138">
    <property type="entry name" value="RNase_PH"/>
    <property type="match status" value="1"/>
</dbReference>
<dbReference type="GO" id="GO:0034473">
    <property type="term" value="P:U1 snRNA 3'-end processing"/>
    <property type="evidence" value="ECO:0007669"/>
    <property type="project" value="TreeGrafter"/>
</dbReference>
<feature type="region of interest" description="Disordered" evidence="10">
    <location>
        <begin position="1"/>
        <end position="24"/>
    </location>
</feature>
<feature type="compositionally biased region" description="Gly residues" evidence="10">
    <location>
        <begin position="53"/>
        <end position="63"/>
    </location>
</feature>
<dbReference type="InterPro" id="IPR027408">
    <property type="entry name" value="PNPase/RNase_PH_dom_sf"/>
</dbReference>
<dbReference type="GO" id="GO:0000177">
    <property type="term" value="C:cytoplasmic exosome (RNase complex)"/>
    <property type="evidence" value="ECO:0007669"/>
    <property type="project" value="TreeGrafter"/>
</dbReference>
<gene>
    <name evidence="12" type="ORF">BDY21DRAFT_319330</name>
</gene>
<dbReference type="InterPro" id="IPR020568">
    <property type="entry name" value="Ribosomal_Su5_D2-typ_SF"/>
</dbReference>
<keyword evidence="13" id="KW-1185">Reference proteome</keyword>
<dbReference type="InterPro" id="IPR001247">
    <property type="entry name" value="ExoRNase_PH_dom1"/>
</dbReference>
<proteinExistence type="inferred from homology"/>
<evidence type="ECO:0000256" key="5">
    <source>
        <dbReference type="ARBA" id="ARBA00022552"/>
    </source>
</evidence>
<dbReference type="GO" id="GO:0071035">
    <property type="term" value="P:nuclear polyadenylation-dependent rRNA catabolic process"/>
    <property type="evidence" value="ECO:0007669"/>
    <property type="project" value="TreeGrafter"/>
</dbReference>
<dbReference type="InterPro" id="IPR050590">
    <property type="entry name" value="Exosome_comp_Rrp42_subfam"/>
</dbReference>
<dbReference type="OrthoDB" id="45882at2759"/>
<keyword evidence="7" id="KW-0694">RNA-binding</keyword>
<dbReference type="GO" id="GO:0071038">
    <property type="term" value="P:TRAMP-dependent tRNA surveillance pathway"/>
    <property type="evidence" value="ECO:0007669"/>
    <property type="project" value="TreeGrafter"/>
</dbReference>
<evidence type="ECO:0000256" key="10">
    <source>
        <dbReference type="SAM" id="MobiDB-lite"/>
    </source>
</evidence>
<evidence type="ECO:0000256" key="3">
    <source>
        <dbReference type="ARBA" id="ARBA00006678"/>
    </source>
</evidence>
<dbReference type="Gene3D" id="3.30.230.70">
    <property type="entry name" value="GHMP Kinase, N-terminal domain"/>
    <property type="match status" value="1"/>
</dbReference>
<name>A0A6A6P2V2_9PEZI</name>
<keyword evidence="5" id="KW-0698">rRNA processing</keyword>
<dbReference type="SUPFAM" id="SSF55666">
    <property type="entry name" value="Ribonuclease PH domain 2-like"/>
    <property type="match status" value="1"/>
</dbReference>
<dbReference type="GO" id="GO:0005840">
    <property type="term" value="C:ribosome"/>
    <property type="evidence" value="ECO:0007669"/>
    <property type="project" value="UniProtKB-KW"/>
</dbReference>
<evidence type="ECO:0000256" key="4">
    <source>
        <dbReference type="ARBA" id="ARBA00022490"/>
    </source>
</evidence>
<comment type="similarity">
    <text evidence="3">Belongs to the RNase PH family.</text>
</comment>
<dbReference type="GO" id="GO:0034475">
    <property type="term" value="P:U4 snRNA 3'-end processing"/>
    <property type="evidence" value="ECO:0007669"/>
    <property type="project" value="TreeGrafter"/>
</dbReference>
<feature type="region of interest" description="Disordered" evidence="10">
    <location>
        <begin position="47"/>
        <end position="68"/>
    </location>
</feature>
<keyword evidence="6" id="KW-0271">Exosome</keyword>
<dbReference type="PANTHER" id="PTHR11097:SF9">
    <property type="entry name" value="EXOSOME COMPLEX COMPONENT RRP43"/>
    <property type="match status" value="1"/>
</dbReference>
<keyword evidence="12" id="KW-0689">Ribosomal protein</keyword>
<keyword evidence="8" id="KW-0539">Nucleus</keyword>
<sequence length="378" mass="40182">MTAAVASFRDPSASQQQQQQQPPALTLPRAQFAALAPRHFLAAHLAPTSSSAGGAGGGGGGNNAGSVRANGRAAHAFRQPRLHRGSLTHAAGSAVVRLGDTAVVCGVRPEILRVADVPNPPASAREALEGICADEAARLGLLVPNVDLATGCSPAAAHLPGQAPSALAQTLSARLLNLLHASRLFRARDLRIAYTPPLAAGDADDDAPETRVVAYWTLYLDVLVISLDGGVFDAAWLAVQAALSDLRLPHAWWDPDASAVLCSDDAERAWKLQFRPATPVVSATFAVFEAKEDKRQDKEWWVLVDPDTFEEGLCKEYVTVAVEGAVNGRSGPRIRKIEKSGGPMVGKTEMRQLVDLAASQWQHWRDALLEPDSMNEGK</sequence>
<evidence type="ECO:0000256" key="6">
    <source>
        <dbReference type="ARBA" id="ARBA00022835"/>
    </source>
</evidence>
<evidence type="ECO:0000256" key="8">
    <source>
        <dbReference type="ARBA" id="ARBA00023242"/>
    </source>
</evidence>
<evidence type="ECO:0000313" key="12">
    <source>
        <dbReference type="EMBL" id="KAF2458117.1"/>
    </source>
</evidence>
<dbReference type="AlphaFoldDB" id="A0A6A6P2V2"/>
<evidence type="ECO:0000256" key="9">
    <source>
        <dbReference type="ARBA" id="ARBA00030617"/>
    </source>
</evidence>
<dbReference type="SUPFAM" id="SSF54211">
    <property type="entry name" value="Ribosomal protein S5 domain 2-like"/>
    <property type="match status" value="1"/>
</dbReference>
<dbReference type="GO" id="GO:0000176">
    <property type="term" value="C:nuclear exosome (RNase complex)"/>
    <property type="evidence" value="ECO:0007669"/>
    <property type="project" value="UniProtKB-ARBA"/>
</dbReference>
<dbReference type="GO" id="GO:0035925">
    <property type="term" value="F:mRNA 3'-UTR AU-rich region binding"/>
    <property type="evidence" value="ECO:0007669"/>
    <property type="project" value="TreeGrafter"/>
</dbReference>
<dbReference type="GO" id="GO:0034476">
    <property type="term" value="P:U5 snRNA 3'-end processing"/>
    <property type="evidence" value="ECO:0007669"/>
    <property type="project" value="TreeGrafter"/>
</dbReference>
<evidence type="ECO:0000256" key="2">
    <source>
        <dbReference type="ARBA" id="ARBA00004604"/>
    </source>
</evidence>
<dbReference type="InterPro" id="IPR036345">
    <property type="entry name" value="ExoRNase_PH_dom2_sf"/>
</dbReference>
<feature type="domain" description="Exoribonuclease phosphorolytic" evidence="11">
    <location>
        <begin position="77"/>
        <end position="249"/>
    </location>
</feature>
<dbReference type="GO" id="GO:0016075">
    <property type="term" value="P:rRNA catabolic process"/>
    <property type="evidence" value="ECO:0007669"/>
    <property type="project" value="TreeGrafter"/>
</dbReference>
<evidence type="ECO:0000256" key="1">
    <source>
        <dbReference type="ARBA" id="ARBA00004496"/>
    </source>
</evidence>
<dbReference type="GO" id="GO:0005730">
    <property type="term" value="C:nucleolus"/>
    <property type="evidence" value="ECO:0007669"/>
    <property type="project" value="UniProtKB-SubCell"/>
</dbReference>
<keyword evidence="12" id="KW-0687">Ribonucleoprotein</keyword>
<comment type="subcellular location">
    <subcellularLocation>
        <location evidence="1">Cytoplasm</location>
    </subcellularLocation>
    <subcellularLocation>
        <location evidence="2">Nucleus</location>
        <location evidence="2">Nucleolus</location>
    </subcellularLocation>
</comment>
<dbReference type="Proteomes" id="UP000799766">
    <property type="component" value="Unassembled WGS sequence"/>
</dbReference>
<dbReference type="GO" id="GO:0000467">
    <property type="term" value="P:exonucleolytic trimming to generate mature 3'-end of 5.8S rRNA from tricistronic rRNA transcript (SSU-rRNA, 5.8S rRNA, LSU-rRNA)"/>
    <property type="evidence" value="ECO:0007669"/>
    <property type="project" value="TreeGrafter"/>
</dbReference>
<dbReference type="EMBL" id="MU001678">
    <property type="protein sequence ID" value="KAF2458117.1"/>
    <property type="molecule type" value="Genomic_DNA"/>
</dbReference>
<keyword evidence="4" id="KW-0963">Cytoplasm</keyword>